<dbReference type="STRING" id="6265.A0A0B2V6R7"/>
<dbReference type="Gene3D" id="3.50.50.60">
    <property type="entry name" value="FAD/NAD(P)-binding domain"/>
    <property type="match status" value="1"/>
</dbReference>
<name>A0A0B2V6R7_TOXCA</name>
<evidence type="ECO:0000259" key="8">
    <source>
        <dbReference type="PROSITE" id="PS00624"/>
    </source>
</evidence>
<comment type="cofactor">
    <cofactor evidence="1 5">
        <name>FAD</name>
        <dbReference type="ChEBI" id="CHEBI:57692"/>
    </cofactor>
</comment>
<dbReference type="Pfam" id="PF00732">
    <property type="entry name" value="GMC_oxred_N"/>
    <property type="match status" value="1"/>
</dbReference>
<evidence type="ECO:0000256" key="3">
    <source>
        <dbReference type="ARBA" id="ARBA00022630"/>
    </source>
</evidence>
<evidence type="ECO:0000256" key="6">
    <source>
        <dbReference type="RuleBase" id="RU003968"/>
    </source>
</evidence>
<dbReference type="AlphaFoldDB" id="A0A0B2V6R7"/>
<feature type="binding site" evidence="5">
    <location>
        <position position="126"/>
    </location>
    <ligand>
        <name>FAD</name>
        <dbReference type="ChEBI" id="CHEBI:57692"/>
    </ligand>
</feature>
<dbReference type="InterPro" id="IPR007867">
    <property type="entry name" value="GMC_OxRtase_C"/>
</dbReference>
<comment type="similarity">
    <text evidence="2 6">Belongs to the GMC oxidoreductase family.</text>
</comment>
<dbReference type="Gene3D" id="3.30.560.10">
    <property type="entry name" value="Glucose Oxidase, domain 3"/>
    <property type="match status" value="1"/>
</dbReference>
<gene>
    <name evidence="9" type="primary">Chdh</name>
    <name evidence="9" type="ORF">Tcan_17268</name>
</gene>
<feature type="binding site" evidence="5">
    <location>
        <position position="264"/>
    </location>
    <ligand>
        <name>FAD</name>
        <dbReference type="ChEBI" id="CHEBI:57692"/>
    </ligand>
</feature>
<evidence type="ECO:0000313" key="10">
    <source>
        <dbReference type="Proteomes" id="UP000031036"/>
    </source>
</evidence>
<evidence type="ECO:0000256" key="5">
    <source>
        <dbReference type="PIRSR" id="PIRSR000137-2"/>
    </source>
</evidence>
<organism evidence="9 10">
    <name type="scientific">Toxocara canis</name>
    <name type="common">Canine roundworm</name>
    <dbReference type="NCBI Taxonomy" id="6265"/>
    <lineage>
        <taxon>Eukaryota</taxon>
        <taxon>Metazoa</taxon>
        <taxon>Ecdysozoa</taxon>
        <taxon>Nematoda</taxon>
        <taxon>Chromadorea</taxon>
        <taxon>Rhabditida</taxon>
        <taxon>Spirurina</taxon>
        <taxon>Ascaridomorpha</taxon>
        <taxon>Ascaridoidea</taxon>
        <taxon>Toxocaridae</taxon>
        <taxon>Toxocara</taxon>
    </lineage>
</organism>
<dbReference type="EMBL" id="JPKZ01002363">
    <property type="protein sequence ID" value="KHN77157.1"/>
    <property type="molecule type" value="Genomic_DNA"/>
</dbReference>
<keyword evidence="3 6" id="KW-0285">Flavoprotein</keyword>
<sequence>MLFLRALSLRVSLSNHLHNSPRVHASSRWQLQSKSIAKELRGHKPTHIIVGAGSAGCVLANRLSENVANKVLLLEAGPCDHLWNWKIHMPAALMYNLCNDNYNWYYHTIAQEHMNNRVLYWPRGRVWGGSSALNAMVYVRGHPFDYDRWEVEGAIGWNYANCLPYFKKAQTHNLSSGPADPYRGFSGPLQVIQAECKNPLHQAFLIAGEQHGIGRTDDMNGYRQEGIGKMDMTIHKGVRCSASTAYLRPVLGRPNLWVLSNILVTRVLFDRKKAIGVELIRKPNFESNSSISKSDCEKVFCESSVIIAGGAINSPQLLMLSGIGPADHLKTVGIDVVQHLPGVGRNLMDHLEVYVQQKCILPITLYNKSSWRFPHNMVRIGMQWLTTHTGLGASSHLESGGFTRTRENVLHPDIQFHFLPSTVHDDGRTNGTCHAYQVHVGPMRSRSRGEILLRSNDPRQKPFINPRYLTYKEDFVEFRKCIRLSREIFAQRSFDAFRGDELSPGSQCTTDEQIDEFVRNNAASAYHPCGTCMMGSSNNKDAVVNALDMSVFGVEISTKQNWQWTQNIWLSKFIESFEQKRFVSS</sequence>
<dbReference type="PANTHER" id="PTHR11552:SF147">
    <property type="entry name" value="CHOLINE DEHYDROGENASE, MITOCHONDRIAL"/>
    <property type="match status" value="1"/>
</dbReference>
<evidence type="ECO:0000256" key="2">
    <source>
        <dbReference type="ARBA" id="ARBA00010790"/>
    </source>
</evidence>
<keyword evidence="10" id="KW-1185">Reference proteome</keyword>
<dbReference type="GO" id="GO:0016614">
    <property type="term" value="F:oxidoreductase activity, acting on CH-OH group of donors"/>
    <property type="evidence" value="ECO:0007669"/>
    <property type="project" value="InterPro"/>
</dbReference>
<dbReference type="InterPro" id="IPR012132">
    <property type="entry name" value="GMC_OxRdtase"/>
</dbReference>
<dbReference type="PIRSF" id="PIRSF000137">
    <property type="entry name" value="Alcohol_oxidase"/>
    <property type="match status" value="1"/>
</dbReference>
<dbReference type="PROSITE" id="PS00624">
    <property type="entry name" value="GMC_OXRED_2"/>
    <property type="match status" value="1"/>
</dbReference>
<dbReference type="Pfam" id="PF05199">
    <property type="entry name" value="GMC_oxred_C"/>
    <property type="match status" value="1"/>
</dbReference>
<accession>A0A0B2V6R7</accession>
<dbReference type="InterPro" id="IPR036188">
    <property type="entry name" value="FAD/NAD-bd_sf"/>
</dbReference>
<keyword evidence="4 5" id="KW-0274">FAD</keyword>
<evidence type="ECO:0000256" key="4">
    <source>
        <dbReference type="ARBA" id="ARBA00022827"/>
    </source>
</evidence>
<dbReference type="PROSITE" id="PS00623">
    <property type="entry name" value="GMC_OXRED_1"/>
    <property type="match status" value="1"/>
</dbReference>
<feature type="domain" description="Glucose-methanol-choline oxidoreductase N-terminal" evidence="7">
    <location>
        <begin position="124"/>
        <end position="147"/>
    </location>
</feature>
<evidence type="ECO:0000259" key="7">
    <source>
        <dbReference type="PROSITE" id="PS00623"/>
    </source>
</evidence>
<dbReference type="OMA" id="NHFESCA"/>
<dbReference type="GO" id="GO:0050660">
    <property type="term" value="F:flavin adenine dinucleotide binding"/>
    <property type="evidence" value="ECO:0007669"/>
    <property type="project" value="InterPro"/>
</dbReference>
<dbReference type="SUPFAM" id="SSF51905">
    <property type="entry name" value="FAD/NAD(P)-binding domain"/>
    <property type="match status" value="1"/>
</dbReference>
<protein>
    <submittedName>
        <fullName evidence="9">Choline dehydrogenase, mitochondrial</fullName>
    </submittedName>
</protein>
<proteinExistence type="inferred from homology"/>
<feature type="domain" description="Glucose-methanol-choline oxidoreductase N-terminal" evidence="8">
    <location>
        <begin position="310"/>
        <end position="324"/>
    </location>
</feature>
<evidence type="ECO:0000313" key="9">
    <source>
        <dbReference type="EMBL" id="KHN77157.1"/>
    </source>
</evidence>
<dbReference type="OrthoDB" id="269227at2759"/>
<dbReference type="NCBIfam" id="NF002550">
    <property type="entry name" value="PRK02106.1"/>
    <property type="match status" value="1"/>
</dbReference>
<dbReference type="SUPFAM" id="SSF54373">
    <property type="entry name" value="FAD-linked reductases, C-terminal domain"/>
    <property type="match status" value="1"/>
</dbReference>
<dbReference type="InterPro" id="IPR000172">
    <property type="entry name" value="GMC_OxRdtase_N"/>
</dbReference>
<feature type="binding site" evidence="5">
    <location>
        <begin position="134"/>
        <end position="137"/>
    </location>
    <ligand>
        <name>FAD</name>
        <dbReference type="ChEBI" id="CHEBI:57692"/>
    </ligand>
</feature>
<dbReference type="Proteomes" id="UP000031036">
    <property type="component" value="Unassembled WGS sequence"/>
</dbReference>
<comment type="caution">
    <text evidence="9">The sequence shown here is derived from an EMBL/GenBank/DDBJ whole genome shotgun (WGS) entry which is preliminary data.</text>
</comment>
<reference evidence="9 10" key="1">
    <citation type="submission" date="2014-11" db="EMBL/GenBank/DDBJ databases">
        <title>Genetic blueprint of the zoonotic pathogen Toxocara canis.</title>
        <authorList>
            <person name="Zhu X.-Q."/>
            <person name="Korhonen P.K."/>
            <person name="Cai H."/>
            <person name="Young N.D."/>
            <person name="Nejsum P."/>
            <person name="von Samson-Himmelstjerna G."/>
            <person name="Boag P.R."/>
            <person name="Tan P."/>
            <person name="Li Q."/>
            <person name="Min J."/>
            <person name="Yang Y."/>
            <person name="Wang X."/>
            <person name="Fang X."/>
            <person name="Hall R.S."/>
            <person name="Hofmann A."/>
            <person name="Sternberg P.W."/>
            <person name="Jex A.R."/>
            <person name="Gasser R.B."/>
        </authorList>
    </citation>
    <scope>NUCLEOTIDE SEQUENCE [LARGE SCALE GENOMIC DNA]</scope>
    <source>
        <strain evidence="9">PN_DK_2014</strain>
    </source>
</reference>
<dbReference type="PANTHER" id="PTHR11552">
    <property type="entry name" value="GLUCOSE-METHANOL-CHOLINE GMC OXIDOREDUCTASE"/>
    <property type="match status" value="1"/>
</dbReference>
<evidence type="ECO:0000256" key="1">
    <source>
        <dbReference type="ARBA" id="ARBA00001974"/>
    </source>
</evidence>